<dbReference type="PANTHER" id="PTHR42978">
    <property type="entry name" value="QUORUM-QUENCHING LACTONASE YTNP-RELATED-RELATED"/>
    <property type="match status" value="1"/>
</dbReference>
<dbReference type="RefSeq" id="WP_320228210.1">
    <property type="nucleotide sequence ID" value="NZ_JAVIJC010000026.1"/>
</dbReference>
<evidence type="ECO:0000256" key="3">
    <source>
        <dbReference type="ARBA" id="ARBA00022801"/>
    </source>
</evidence>
<dbReference type="EMBL" id="JAVIJC010000026">
    <property type="protein sequence ID" value="MDX8494363.1"/>
    <property type="molecule type" value="Genomic_DNA"/>
</dbReference>
<dbReference type="InterPro" id="IPR051013">
    <property type="entry name" value="MBL_superfamily_lactonases"/>
</dbReference>
<dbReference type="Proteomes" id="UP001271249">
    <property type="component" value="Unassembled WGS sequence"/>
</dbReference>
<evidence type="ECO:0000259" key="5">
    <source>
        <dbReference type="SMART" id="SM00849"/>
    </source>
</evidence>
<keyword evidence="4" id="KW-0862">Zinc</keyword>
<feature type="domain" description="Metallo-beta-lactamase" evidence="5">
    <location>
        <begin position="61"/>
        <end position="248"/>
    </location>
</feature>
<dbReference type="Gene3D" id="3.60.15.10">
    <property type="entry name" value="Ribonuclease Z/Hydroxyacylglutathione hydrolase-like"/>
    <property type="match status" value="1"/>
</dbReference>
<sequence>MERISTGPYHTTYKVGDIRVTSLRDGYVDMPTGRLRQPGDRTFGGDLPAQVSLVDGALRLSVNAFAIDDGHEITLIDTGSSNAWHPTMGFLPQALSEAKIAVDRIRSVAFTHTHLDHIHGLILPDGRDGFPQLARLLVPRPELDMFRSEARLSRFHDRAQPLDPGQRLSASIEAIATPGHEIGHTCFRVTSRGETLLVWGDLVHVPSLQFDRPEVAWEFDGDQEQARASRLQILALAADNAYCVAGAHLDSPGVGRISRTETGFRFEPL</sequence>
<dbReference type="CDD" id="cd07720">
    <property type="entry name" value="OPHC2-like_MBL-fold"/>
    <property type="match status" value="1"/>
</dbReference>
<protein>
    <submittedName>
        <fullName evidence="6">MBL fold metallo-hydrolase</fullName>
    </submittedName>
</protein>
<dbReference type="SMART" id="SM00849">
    <property type="entry name" value="Lactamase_B"/>
    <property type="match status" value="1"/>
</dbReference>
<evidence type="ECO:0000313" key="7">
    <source>
        <dbReference type="Proteomes" id="UP001271249"/>
    </source>
</evidence>
<name>A0ABU4Z6Y9_9HYPH</name>
<dbReference type="PANTHER" id="PTHR42978:SF6">
    <property type="entry name" value="QUORUM-QUENCHING LACTONASE YTNP-RELATED"/>
    <property type="match status" value="1"/>
</dbReference>
<dbReference type="InterPro" id="IPR036866">
    <property type="entry name" value="RibonucZ/Hydroxyglut_hydro"/>
</dbReference>
<reference evidence="6 7" key="1">
    <citation type="submission" date="2023-08" db="EMBL/GenBank/DDBJ databases">
        <title>Implementing the SeqCode for naming new Mesorhizobium species isolated from Vachellia karroo root nodules.</title>
        <authorList>
            <person name="Van Lill M."/>
        </authorList>
    </citation>
    <scope>NUCLEOTIDE SEQUENCE [LARGE SCALE GENOMIC DNA]</scope>
    <source>
        <strain evidence="6 7">VK22B</strain>
    </source>
</reference>
<evidence type="ECO:0000313" key="6">
    <source>
        <dbReference type="EMBL" id="MDX8494363.1"/>
    </source>
</evidence>
<keyword evidence="3" id="KW-0378">Hydrolase</keyword>
<dbReference type="InterPro" id="IPR001279">
    <property type="entry name" value="Metallo-B-lactamas"/>
</dbReference>
<evidence type="ECO:0000256" key="2">
    <source>
        <dbReference type="ARBA" id="ARBA00022723"/>
    </source>
</evidence>
<keyword evidence="2" id="KW-0479">Metal-binding</keyword>
<evidence type="ECO:0000256" key="4">
    <source>
        <dbReference type="ARBA" id="ARBA00022833"/>
    </source>
</evidence>
<evidence type="ECO:0000256" key="1">
    <source>
        <dbReference type="ARBA" id="ARBA00007749"/>
    </source>
</evidence>
<gene>
    <name evidence="6" type="ORF">RFN29_22610</name>
</gene>
<dbReference type="Pfam" id="PF00753">
    <property type="entry name" value="Lactamase_B"/>
    <property type="match status" value="1"/>
</dbReference>
<organism evidence="6 7">
    <name type="scientific">Mesorhizobium captivum</name>
    <dbReference type="NCBI Taxonomy" id="3072319"/>
    <lineage>
        <taxon>Bacteria</taxon>
        <taxon>Pseudomonadati</taxon>
        <taxon>Pseudomonadota</taxon>
        <taxon>Alphaproteobacteria</taxon>
        <taxon>Hyphomicrobiales</taxon>
        <taxon>Phyllobacteriaceae</taxon>
        <taxon>Mesorhizobium</taxon>
    </lineage>
</organism>
<accession>A0ABU4Z6Y9</accession>
<proteinExistence type="inferred from homology"/>
<dbReference type="SUPFAM" id="SSF56281">
    <property type="entry name" value="Metallo-hydrolase/oxidoreductase"/>
    <property type="match status" value="1"/>
</dbReference>
<comment type="caution">
    <text evidence="6">The sequence shown here is derived from an EMBL/GenBank/DDBJ whole genome shotgun (WGS) entry which is preliminary data.</text>
</comment>
<comment type="similarity">
    <text evidence="1">Belongs to the metallo-beta-lactamase superfamily.</text>
</comment>
<keyword evidence="7" id="KW-1185">Reference proteome</keyword>